<dbReference type="InterPro" id="IPR001041">
    <property type="entry name" value="2Fe-2S_ferredoxin-type"/>
</dbReference>
<keyword evidence="7" id="KW-0408">Iron</keyword>
<dbReference type="Proteomes" id="UP001501468">
    <property type="component" value="Unassembled WGS sequence"/>
</dbReference>
<dbReference type="InterPro" id="IPR050415">
    <property type="entry name" value="MRET"/>
</dbReference>
<evidence type="ECO:0000256" key="2">
    <source>
        <dbReference type="ARBA" id="ARBA00022630"/>
    </source>
</evidence>
<keyword evidence="8" id="KW-0411">Iron-sulfur</keyword>
<dbReference type="Pfam" id="PF00970">
    <property type="entry name" value="FAD_binding_6"/>
    <property type="match status" value="1"/>
</dbReference>
<dbReference type="Gene3D" id="3.40.50.80">
    <property type="entry name" value="Nucleotide-binding domain of ferredoxin-NADP reductase (FNR) module"/>
    <property type="match status" value="1"/>
</dbReference>
<dbReference type="SUPFAM" id="SSF54292">
    <property type="entry name" value="2Fe-2S ferredoxin-like"/>
    <property type="match status" value="1"/>
</dbReference>
<evidence type="ECO:0000256" key="1">
    <source>
        <dbReference type="ARBA" id="ARBA00001974"/>
    </source>
</evidence>
<feature type="domain" description="FAD-binding FR-type" evidence="9">
    <location>
        <begin position="51"/>
        <end position="153"/>
    </location>
</feature>
<keyword evidence="11" id="KW-1185">Reference proteome</keyword>
<keyword evidence="2" id="KW-0285">Flavoprotein</keyword>
<keyword evidence="3" id="KW-0001">2Fe-2S</keyword>
<dbReference type="InterPro" id="IPR039261">
    <property type="entry name" value="FNR_nucleotide-bd"/>
</dbReference>
<keyword evidence="6" id="KW-0560">Oxidoreductase</keyword>
<name>A0ABP7CPW9_9MICO</name>
<organism evidence="10 11">
    <name type="scientific">Terrabacter ginsenosidimutans</name>
    <dbReference type="NCBI Taxonomy" id="490575"/>
    <lineage>
        <taxon>Bacteria</taxon>
        <taxon>Bacillati</taxon>
        <taxon>Actinomycetota</taxon>
        <taxon>Actinomycetes</taxon>
        <taxon>Micrococcales</taxon>
        <taxon>Intrasporangiaceae</taxon>
        <taxon>Terrabacter</taxon>
    </lineage>
</organism>
<dbReference type="InterPro" id="IPR017938">
    <property type="entry name" value="Riboflavin_synthase-like_b-brl"/>
</dbReference>
<dbReference type="PANTHER" id="PTHR47354">
    <property type="entry name" value="NADH OXIDOREDUCTASE HCR"/>
    <property type="match status" value="1"/>
</dbReference>
<dbReference type="PROSITE" id="PS51384">
    <property type="entry name" value="FAD_FR"/>
    <property type="match status" value="1"/>
</dbReference>
<dbReference type="RefSeq" id="WP_344941172.1">
    <property type="nucleotide sequence ID" value="NZ_BAABDC010000001.1"/>
</dbReference>
<dbReference type="InterPro" id="IPR012675">
    <property type="entry name" value="Beta-grasp_dom_sf"/>
</dbReference>
<dbReference type="CDD" id="cd06216">
    <property type="entry name" value="FNR_iron_sulfur_binding_2"/>
    <property type="match status" value="1"/>
</dbReference>
<evidence type="ECO:0000256" key="5">
    <source>
        <dbReference type="ARBA" id="ARBA00022827"/>
    </source>
</evidence>
<dbReference type="Gene3D" id="2.40.30.10">
    <property type="entry name" value="Translation factors"/>
    <property type="match status" value="1"/>
</dbReference>
<dbReference type="CDD" id="cd00207">
    <property type="entry name" value="fer2"/>
    <property type="match status" value="1"/>
</dbReference>
<dbReference type="PANTHER" id="PTHR47354:SF6">
    <property type="entry name" value="NADH OXIDOREDUCTASE HCR"/>
    <property type="match status" value="1"/>
</dbReference>
<dbReference type="InterPro" id="IPR036010">
    <property type="entry name" value="2Fe-2S_ferredoxin-like_sf"/>
</dbReference>
<sequence length="382" mass="40137">MSLTGLSKISSPSPRATRPTLRGRLLQLAERATSPLLPADYLDLFDPLRPGADLRGRIVEVHPETADAATIVIRPGADWAGHVPGQYVRIGVDVDGVRQWRAYSLTHGPRADGNISITVKAVPDGLVSTHLVRESQPGTLVHLEQAQGEFVLPTDGGRFLFVTAGSGVTPVIGMLRNLFPVADSGVVRLPRAAAYDIVVVHVAPSEPHSIFLDNLRALDAAGLIRLVARYDDEHGVLDVDDLDTLVPDLHERTTLACGPGGLLDALQRHHDARGLGLLTEQFRASTLVVGEGGTVDFAGSGASVEADGSTPILDAAEAAGVLMPSGCRMGICFGCVLPLREGAVRDLRTGEVTRATPGETEGQGVPIQTCISAAAGACVIDH</sequence>
<evidence type="ECO:0000256" key="4">
    <source>
        <dbReference type="ARBA" id="ARBA00022723"/>
    </source>
</evidence>
<evidence type="ECO:0000256" key="8">
    <source>
        <dbReference type="ARBA" id="ARBA00023014"/>
    </source>
</evidence>
<dbReference type="Pfam" id="PF00111">
    <property type="entry name" value="Fer2"/>
    <property type="match status" value="1"/>
</dbReference>
<evidence type="ECO:0000256" key="3">
    <source>
        <dbReference type="ARBA" id="ARBA00022714"/>
    </source>
</evidence>
<proteinExistence type="predicted"/>
<accession>A0ABP7CPW9</accession>
<dbReference type="EMBL" id="BAABDC010000001">
    <property type="protein sequence ID" value="GAA3692284.1"/>
    <property type="molecule type" value="Genomic_DNA"/>
</dbReference>
<comment type="caution">
    <text evidence="10">The sequence shown here is derived from an EMBL/GenBank/DDBJ whole genome shotgun (WGS) entry which is preliminary data.</text>
</comment>
<dbReference type="SUPFAM" id="SSF63380">
    <property type="entry name" value="Riboflavin synthase domain-like"/>
    <property type="match status" value="1"/>
</dbReference>
<evidence type="ECO:0000313" key="11">
    <source>
        <dbReference type="Proteomes" id="UP001501468"/>
    </source>
</evidence>
<dbReference type="InterPro" id="IPR017927">
    <property type="entry name" value="FAD-bd_FR_type"/>
</dbReference>
<gene>
    <name evidence="10" type="ORF">GCM10022399_05550</name>
</gene>
<evidence type="ECO:0000259" key="9">
    <source>
        <dbReference type="PROSITE" id="PS51384"/>
    </source>
</evidence>
<dbReference type="InterPro" id="IPR008333">
    <property type="entry name" value="Cbr1-like_FAD-bd_dom"/>
</dbReference>
<dbReference type="Gene3D" id="3.10.20.30">
    <property type="match status" value="1"/>
</dbReference>
<protein>
    <submittedName>
        <fullName evidence="10">NADPH oxidoreductase</fullName>
    </submittedName>
</protein>
<evidence type="ECO:0000256" key="7">
    <source>
        <dbReference type="ARBA" id="ARBA00023004"/>
    </source>
</evidence>
<comment type="cofactor">
    <cofactor evidence="1">
        <name>FAD</name>
        <dbReference type="ChEBI" id="CHEBI:57692"/>
    </cofactor>
</comment>
<keyword evidence="4" id="KW-0479">Metal-binding</keyword>
<dbReference type="SUPFAM" id="SSF52343">
    <property type="entry name" value="Ferredoxin reductase-like, C-terminal NADP-linked domain"/>
    <property type="match status" value="1"/>
</dbReference>
<reference evidence="11" key="1">
    <citation type="journal article" date="2019" name="Int. J. Syst. Evol. Microbiol.">
        <title>The Global Catalogue of Microorganisms (GCM) 10K type strain sequencing project: providing services to taxonomists for standard genome sequencing and annotation.</title>
        <authorList>
            <consortium name="The Broad Institute Genomics Platform"/>
            <consortium name="The Broad Institute Genome Sequencing Center for Infectious Disease"/>
            <person name="Wu L."/>
            <person name="Ma J."/>
        </authorList>
    </citation>
    <scope>NUCLEOTIDE SEQUENCE [LARGE SCALE GENOMIC DNA]</scope>
    <source>
        <strain evidence="11">JCM 17125</strain>
    </source>
</reference>
<evidence type="ECO:0000313" key="10">
    <source>
        <dbReference type="EMBL" id="GAA3692284.1"/>
    </source>
</evidence>
<keyword evidence="5" id="KW-0274">FAD</keyword>
<evidence type="ECO:0000256" key="6">
    <source>
        <dbReference type="ARBA" id="ARBA00023002"/>
    </source>
</evidence>